<dbReference type="GO" id="GO:0032259">
    <property type="term" value="P:methylation"/>
    <property type="evidence" value="ECO:0007669"/>
    <property type="project" value="UniProtKB-KW"/>
</dbReference>
<dbReference type="AlphaFoldDB" id="A0AAJ1EJM5"/>
<keyword evidence="1" id="KW-0489">Methyltransferase</keyword>
<dbReference type="Pfam" id="PF01555">
    <property type="entry name" value="N6_N4_Mtase"/>
    <property type="match status" value="1"/>
</dbReference>
<dbReference type="GO" id="GO:0003677">
    <property type="term" value="F:DNA binding"/>
    <property type="evidence" value="ECO:0007669"/>
    <property type="project" value="InterPro"/>
</dbReference>
<dbReference type="EC" id="2.1.1.-" evidence="3"/>
<evidence type="ECO:0000259" key="4">
    <source>
        <dbReference type="Pfam" id="PF01555"/>
    </source>
</evidence>
<dbReference type="InterPro" id="IPR002941">
    <property type="entry name" value="DNA_methylase_N4/N6"/>
</dbReference>
<dbReference type="PRINTS" id="PR00508">
    <property type="entry name" value="S21N4MTFRASE"/>
</dbReference>
<name>A0AAJ1EJM5_9BACT</name>
<accession>A0AAJ1EJM5</accession>
<feature type="domain" description="DNA methylase N-4/N-6" evidence="4">
    <location>
        <begin position="29"/>
        <end position="82"/>
    </location>
</feature>
<proteinExistence type="inferred from homology"/>
<keyword evidence="2" id="KW-0808">Transferase</keyword>
<evidence type="ECO:0000256" key="3">
    <source>
        <dbReference type="RuleBase" id="RU362026"/>
    </source>
</evidence>
<organism evidence="5 6">
    <name type="scientific">Candidatus Methylomirabilis tolerans</name>
    <dbReference type="NCBI Taxonomy" id="3123416"/>
    <lineage>
        <taxon>Bacteria</taxon>
        <taxon>Candidatus Methylomirabilota</taxon>
        <taxon>Candidatus Methylomirabilia</taxon>
        <taxon>Candidatus Methylomirabilales</taxon>
        <taxon>Candidatus Methylomirabilaceae</taxon>
        <taxon>Candidatus Methylomirabilis</taxon>
    </lineage>
</organism>
<reference evidence="5 6" key="1">
    <citation type="journal article" date="2021" name="bioRxiv">
        <title>Unraveling nitrogen, sulfur and carbon metabolic pathways and microbial community transcriptional responses to substrate deprivation and toxicity stresses in a bioreactor mimicking anoxic brackish coastal sediment conditions.</title>
        <authorList>
            <person name="Martins P.D."/>
            <person name="Echeveste M.J."/>
            <person name="Arshad A."/>
            <person name="Kurth J."/>
            <person name="Ouboter H."/>
            <person name="Jetten M.S.M."/>
            <person name="Welte C.U."/>
        </authorList>
    </citation>
    <scope>NUCLEOTIDE SEQUENCE [LARGE SCALE GENOMIC DNA]</scope>
    <source>
        <strain evidence="5">MAG_38</strain>
    </source>
</reference>
<comment type="caution">
    <text evidence="5">The sequence shown here is derived from an EMBL/GenBank/DDBJ whole genome shotgun (WGS) entry which is preliminary data.</text>
</comment>
<dbReference type="InterPro" id="IPR029063">
    <property type="entry name" value="SAM-dependent_MTases_sf"/>
</dbReference>
<dbReference type="Gene3D" id="3.40.50.150">
    <property type="entry name" value="Vaccinia Virus protein VP39"/>
    <property type="match status" value="1"/>
</dbReference>
<dbReference type="GO" id="GO:0008170">
    <property type="term" value="F:N-methyltransferase activity"/>
    <property type="evidence" value="ECO:0007669"/>
    <property type="project" value="InterPro"/>
</dbReference>
<gene>
    <name evidence="5" type="ORF">K8G79_08255</name>
</gene>
<dbReference type="Proteomes" id="UP001197609">
    <property type="component" value="Unassembled WGS sequence"/>
</dbReference>
<dbReference type="InterPro" id="IPR001091">
    <property type="entry name" value="RM_Methyltransferase"/>
</dbReference>
<evidence type="ECO:0000313" key="6">
    <source>
        <dbReference type="Proteomes" id="UP001197609"/>
    </source>
</evidence>
<evidence type="ECO:0000313" key="5">
    <source>
        <dbReference type="EMBL" id="MBZ0160110.1"/>
    </source>
</evidence>
<sequence length="399" mass="45634">MKEIRTDISSLIESINDKKPVTGLTHAFYRYPARFSPRFAEAAIEFFTQPGEIVYDPFMGGGTTLVEAMRLGRRSIGTDLNSLAVFVSRTKTTLVTDKDISDVRTWVEQAQSDLKLTRISDRPVDWISQGYQRNISGRTTWPIRKTIEIALAGLDSLHNNRQRDFVRCLLLKTAQWAVDCRKYHPSARDFREQLISYAEEMIEGALEFRRELDLLRFGCSSNDDTAPACLYLSAHDIAEPPNYPFSSAPRLILTSPPYPGVHVLYHRWQINGRKETPAPYWIANCLDGNGAAFYTFGDRNQRGLEGYFENMRECYMALSTIADTNTWLVQLVAFSTPEWQLPLFLKILQECGFDEVLLDDLPHAIDGRSWRTVPNRKFYADRKGSTPSSKEVLLIHKRS</sequence>
<dbReference type="SUPFAM" id="SSF53335">
    <property type="entry name" value="S-adenosyl-L-methionine-dependent methyltransferases"/>
    <property type="match status" value="1"/>
</dbReference>
<protein>
    <recommendedName>
        <fullName evidence="3">Methyltransferase</fullName>
        <ecNumber evidence="3">2.1.1.-</ecNumber>
    </recommendedName>
</protein>
<dbReference type="EMBL" id="JAIOIU010000102">
    <property type="protein sequence ID" value="MBZ0160110.1"/>
    <property type="molecule type" value="Genomic_DNA"/>
</dbReference>
<comment type="similarity">
    <text evidence="3">Belongs to the N(4)/N(6)-methyltransferase family.</text>
</comment>
<evidence type="ECO:0000256" key="1">
    <source>
        <dbReference type="ARBA" id="ARBA00022603"/>
    </source>
</evidence>
<evidence type="ECO:0000256" key="2">
    <source>
        <dbReference type="ARBA" id="ARBA00022679"/>
    </source>
</evidence>